<evidence type="ECO:0000256" key="1">
    <source>
        <dbReference type="SAM" id="MobiDB-lite"/>
    </source>
</evidence>
<evidence type="ECO:0000313" key="3">
    <source>
        <dbReference type="Proteomes" id="UP001161247"/>
    </source>
</evidence>
<feature type="compositionally biased region" description="Polar residues" evidence="1">
    <location>
        <begin position="1"/>
        <end position="12"/>
    </location>
</feature>
<dbReference type="Proteomes" id="UP001161247">
    <property type="component" value="Chromosome 7"/>
</dbReference>
<name>A0AAV1DXV1_OLDCO</name>
<keyword evidence="3" id="KW-1185">Reference proteome</keyword>
<protein>
    <submittedName>
        <fullName evidence="2">OLC1v1013143C1</fullName>
    </submittedName>
</protein>
<feature type="region of interest" description="Disordered" evidence="1">
    <location>
        <begin position="1"/>
        <end position="42"/>
    </location>
</feature>
<evidence type="ECO:0000313" key="2">
    <source>
        <dbReference type="EMBL" id="CAI9112670.1"/>
    </source>
</evidence>
<proteinExistence type="predicted"/>
<dbReference type="EMBL" id="OX459124">
    <property type="protein sequence ID" value="CAI9112670.1"/>
    <property type="molecule type" value="Genomic_DNA"/>
</dbReference>
<feature type="compositionally biased region" description="Basic and acidic residues" evidence="1">
    <location>
        <begin position="13"/>
        <end position="35"/>
    </location>
</feature>
<organism evidence="2 3">
    <name type="scientific">Oldenlandia corymbosa var. corymbosa</name>
    <dbReference type="NCBI Taxonomy" id="529605"/>
    <lineage>
        <taxon>Eukaryota</taxon>
        <taxon>Viridiplantae</taxon>
        <taxon>Streptophyta</taxon>
        <taxon>Embryophyta</taxon>
        <taxon>Tracheophyta</taxon>
        <taxon>Spermatophyta</taxon>
        <taxon>Magnoliopsida</taxon>
        <taxon>eudicotyledons</taxon>
        <taxon>Gunneridae</taxon>
        <taxon>Pentapetalae</taxon>
        <taxon>asterids</taxon>
        <taxon>lamiids</taxon>
        <taxon>Gentianales</taxon>
        <taxon>Rubiaceae</taxon>
        <taxon>Rubioideae</taxon>
        <taxon>Spermacoceae</taxon>
        <taxon>Hedyotis-Oldenlandia complex</taxon>
        <taxon>Oldenlandia</taxon>
    </lineage>
</organism>
<sequence>MAPQKNTTTNVDSRLDGGEEKANWEDPEGKGEKRSSGKAVRVQHEEELDRLVPVIEASTSTKKLKDLGKENLSTPEKGLGDLNAVRTAFV</sequence>
<accession>A0AAV1DXV1</accession>
<dbReference type="AlphaFoldDB" id="A0AAV1DXV1"/>
<gene>
    <name evidence="2" type="ORF">OLC1_LOCUS19819</name>
</gene>
<reference evidence="2" key="1">
    <citation type="submission" date="2023-03" db="EMBL/GenBank/DDBJ databases">
        <authorList>
            <person name="Julca I."/>
        </authorList>
    </citation>
    <scope>NUCLEOTIDE SEQUENCE</scope>
</reference>